<evidence type="ECO:0000313" key="2">
    <source>
        <dbReference type="Proteomes" id="UP000308671"/>
    </source>
</evidence>
<proteinExistence type="predicted"/>
<keyword evidence="2" id="KW-1185">Reference proteome</keyword>
<dbReference type="EMBL" id="PQXL01000076">
    <property type="protein sequence ID" value="THV52541.1"/>
    <property type="molecule type" value="Genomic_DNA"/>
</dbReference>
<protein>
    <submittedName>
        <fullName evidence="1">Uncharacterized protein</fullName>
    </submittedName>
</protein>
<comment type="caution">
    <text evidence="1">The sequence shown here is derived from an EMBL/GenBank/DDBJ whole genome shotgun (WGS) entry which is preliminary data.</text>
</comment>
<organism evidence="1 2">
    <name type="scientific">Botrytis galanthina</name>
    <dbReference type="NCBI Taxonomy" id="278940"/>
    <lineage>
        <taxon>Eukaryota</taxon>
        <taxon>Fungi</taxon>
        <taxon>Dikarya</taxon>
        <taxon>Ascomycota</taxon>
        <taxon>Pezizomycotina</taxon>
        <taxon>Leotiomycetes</taxon>
        <taxon>Helotiales</taxon>
        <taxon>Sclerotiniaceae</taxon>
        <taxon>Botrytis</taxon>
    </lineage>
</organism>
<accession>A0A4S8R5Z9</accession>
<sequence length="338" mass="37761">MDKINRPSRLAATNSLDGMFEILSPERYLERGTAILAAIQAATNANPAIDISYPDWSIRYVNIDKGHNQVLPDLDDYNRVFSDPQLQIESTGVHWSIYTIFTKAAVDASGDVDSLLDYDSVAQMFLSPKTGTAFMTFSNAAADVDFPDVDRQRLFNSELLYQLWRDSCAAQLKNGHTNESQLRKLKYIICGPIVNLGTLWTIRDVLTSQEVPEFAAGQKSRFTVDSSMSLELNMLMGTANGRPFGRLCADHAQTLGKKQIEKIHIFYPFPDAKEGTLVFELNEDSPVEIQRRPTARERIIALAKSNTTAPAPLTKAGTTKVSRKVSERMKGLMKKFEN</sequence>
<reference evidence="1 2" key="1">
    <citation type="submission" date="2017-12" db="EMBL/GenBank/DDBJ databases">
        <title>Comparative genomics of Botrytis spp.</title>
        <authorList>
            <person name="Valero-Jimenez C.A."/>
            <person name="Tapia P."/>
            <person name="Veloso J."/>
            <person name="Silva-Moreno E."/>
            <person name="Staats M."/>
            <person name="Valdes J.H."/>
            <person name="Van Kan J.A.L."/>
        </authorList>
    </citation>
    <scope>NUCLEOTIDE SEQUENCE [LARGE SCALE GENOMIC DNA]</scope>
    <source>
        <strain evidence="1 2">MUCL435</strain>
    </source>
</reference>
<evidence type="ECO:0000313" key="1">
    <source>
        <dbReference type="EMBL" id="THV52541.1"/>
    </source>
</evidence>
<dbReference type="OrthoDB" id="3495520at2759"/>
<dbReference type="AlphaFoldDB" id="A0A4S8R5Z9"/>
<name>A0A4S8R5Z9_9HELO</name>
<gene>
    <name evidence="1" type="ORF">BGAL_0076g00260</name>
</gene>
<dbReference type="Proteomes" id="UP000308671">
    <property type="component" value="Unassembled WGS sequence"/>
</dbReference>